<accession>A0ABT4TPN4</accession>
<keyword evidence="3" id="KW-1185">Reference proteome</keyword>
<feature type="compositionally biased region" description="Basic and acidic residues" evidence="1">
    <location>
        <begin position="360"/>
        <end position="371"/>
    </location>
</feature>
<dbReference type="InterPro" id="IPR027417">
    <property type="entry name" value="P-loop_NTPase"/>
</dbReference>
<feature type="compositionally biased region" description="Basic and acidic residues" evidence="1">
    <location>
        <begin position="474"/>
        <end position="497"/>
    </location>
</feature>
<feature type="region of interest" description="Disordered" evidence="1">
    <location>
        <begin position="280"/>
        <end position="310"/>
    </location>
</feature>
<dbReference type="InterPro" id="IPR013496">
    <property type="entry name" value="CHP02680"/>
</dbReference>
<evidence type="ECO:0000313" key="3">
    <source>
        <dbReference type="Proteomes" id="UP001165685"/>
    </source>
</evidence>
<dbReference type="Pfam" id="PF13558">
    <property type="entry name" value="SbcC_Walker_B"/>
    <property type="match status" value="1"/>
</dbReference>
<sequence length="1391" mass="154093">MTEADPRLPEPTRTRWQPMRIGIVDMFYYDTEEFWFRDGRLLLRGNNGTGKSKVLALSLPFLLDGDLAARRVEPDGDPKKRMEWNLLLGGEHGHSERLGYTWVEFGRLSEDGGTEFRTLGCGLKAVDGRGIARHWYFVTRQRIGEELGLADATGTALTRERLDEAVGDHGRLYDRSRDYRRAVDEELFGLGEERYRALVELLIQLRQPQLSKRPDEKALSNALTEALPPIDQTVLADAADAFRSLDEDREELAAMVDAQRAATRFLDHYRTYARVAAARKAAPPRDRNSKYETLRDERRDAEGRHAEAHRAVEAADGELEELRVEGVRLGAEERALREAPEMRSARELERAGAEATRVGKQKEAARRDAEHANKVVADAEKRVGAAREREEAAERALSIAVEEARTQAAAAGIAAEHARVEEHLDRQDDEEASETGAMSAARREATELTDRRERALARVDDLVREAEASAARRRQAEERLTEAEESTAERERERTVAQQALDHEKHALLSEVRDYLRSCTELRLADPEGALDLLQDWMELQEGPDPARDAAEEAAQSADHGLADSIARLGFALDEARRRSGELDAELEGLRQGGQSVPPAPHTRDLHVREGRPGAPLWKLVDFRDGVAPEQRAGLEAALEAAGLLDAWVASQDGRVPPTGDTALAAGGPVPGPSLREILRPAIDRDDPQAAEVTEEAVDRLLASVGLGSLEEEQEGAESSATCVDVQGAFRTGVLSGRWAKEHAEYVGEGAREAARRARIVELERELADVTAHVDTLEADERRESERRRVLSRERAAYPGDERLRAAQASLLAAEKQFQEAGRHREAMAGRAAERAREAEEAATELWLESEELSIPPDAVTGLRHALVEYRLGLAALWPAAKERMDAEYAVRERDEEAQRHREHSTALAERALEAADEAAAAEENFRVLQSTVGEAVEDLHRRISANQAAQRACQRNQDDARRRGSEAREERGIAQARIEHLGEEIDRAAQERAEAVAALRRFAGTGLISVALPDLVVPSVDEEWAPSPAVRLAREVDAELSGTDASQNAWERVQRRLSAEVTALRDALSARGHQATAQSGDDGVVVHVVFQGRERLVPELVDVLEREIDERRRILSAREREILENHLITEIAGTLQELIVAADRQVAAMNTELEQRPTSTGMRLRLVWRPSRKSAPPGLEAARSRLYQDSAAWSQEDREAMGAFLQEQIERVRSRDQAGGTWMEHLTEALDYRAWHEFAVERRGHGGWKSASGPASGGERVLSMSIPLFAAASSHYASAGNPHAPRLVTLDEAFAGVDDNARAKCLGLLAAFDLDVVMTSEREWGCYPEVPGLAIAQLARSEGVAAVLVTRWWWDGYRRTRAQDPPSEGPASHSEPVPATAYEGQDVLWG</sequence>
<evidence type="ECO:0000313" key="2">
    <source>
        <dbReference type="EMBL" id="MDA2806640.1"/>
    </source>
</evidence>
<dbReference type="SUPFAM" id="SSF52540">
    <property type="entry name" value="P-loop containing nucleoside triphosphate hydrolases"/>
    <property type="match status" value="1"/>
</dbReference>
<feature type="region of interest" description="Disordered" evidence="1">
    <location>
        <begin position="470"/>
        <end position="497"/>
    </location>
</feature>
<feature type="compositionally biased region" description="Basic and acidic residues" evidence="1">
    <location>
        <begin position="283"/>
        <end position="310"/>
    </location>
</feature>
<evidence type="ECO:0000256" key="1">
    <source>
        <dbReference type="SAM" id="MobiDB-lite"/>
    </source>
</evidence>
<feature type="region of interest" description="Disordered" evidence="1">
    <location>
        <begin position="1363"/>
        <end position="1391"/>
    </location>
</feature>
<gene>
    <name evidence="2" type="ORF">O4U47_19175</name>
</gene>
<feature type="compositionally biased region" description="Basic and acidic residues" evidence="1">
    <location>
        <begin position="441"/>
        <end position="451"/>
    </location>
</feature>
<name>A0ABT4TPN4_9ACTN</name>
<feature type="region of interest" description="Disordered" evidence="1">
    <location>
        <begin position="591"/>
        <end position="610"/>
    </location>
</feature>
<feature type="region of interest" description="Disordered" evidence="1">
    <location>
        <begin position="338"/>
        <end position="371"/>
    </location>
</feature>
<dbReference type="Proteomes" id="UP001165685">
    <property type="component" value="Unassembled WGS sequence"/>
</dbReference>
<feature type="compositionally biased region" description="Basic and acidic residues" evidence="1">
    <location>
        <begin position="338"/>
        <end position="352"/>
    </location>
</feature>
<organism evidence="2 3">
    <name type="scientific">Nocardiopsis suaedae</name>
    <dbReference type="NCBI Taxonomy" id="3018444"/>
    <lineage>
        <taxon>Bacteria</taxon>
        <taxon>Bacillati</taxon>
        <taxon>Actinomycetota</taxon>
        <taxon>Actinomycetes</taxon>
        <taxon>Streptosporangiales</taxon>
        <taxon>Nocardiopsidaceae</taxon>
        <taxon>Nocardiopsis</taxon>
    </lineage>
</organism>
<reference evidence="2" key="1">
    <citation type="submission" date="2023-01" db="EMBL/GenBank/DDBJ databases">
        <title>Draft genome sequence of Nocardiopsis sp. LSu2-4 isolated from halophytes.</title>
        <authorList>
            <person name="Duangmal K."/>
            <person name="Chantavorakit T."/>
        </authorList>
    </citation>
    <scope>NUCLEOTIDE SEQUENCE</scope>
    <source>
        <strain evidence="2">LSu2-4</strain>
    </source>
</reference>
<feature type="compositionally biased region" description="Low complexity" evidence="1">
    <location>
        <begin position="947"/>
        <end position="956"/>
    </location>
</feature>
<dbReference type="NCBIfam" id="TIGR02680">
    <property type="entry name" value="TIGR02680 family protein"/>
    <property type="match status" value="1"/>
</dbReference>
<feature type="region of interest" description="Disordered" evidence="1">
    <location>
        <begin position="947"/>
        <end position="972"/>
    </location>
</feature>
<proteinExistence type="predicted"/>
<dbReference type="EMBL" id="JAQFWP010000038">
    <property type="protein sequence ID" value="MDA2806640.1"/>
    <property type="molecule type" value="Genomic_DNA"/>
</dbReference>
<feature type="region of interest" description="Disordered" evidence="1">
    <location>
        <begin position="420"/>
        <end position="451"/>
    </location>
</feature>
<dbReference type="RefSeq" id="WP_270679276.1">
    <property type="nucleotide sequence ID" value="NZ_JAQFWP010000038.1"/>
</dbReference>
<feature type="compositionally biased region" description="Basic and acidic residues" evidence="1">
    <location>
        <begin position="957"/>
        <end position="972"/>
    </location>
</feature>
<protein>
    <submittedName>
        <fullName evidence="2">TIGR02680 family protein</fullName>
    </submittedName>
</protein>
<comment type="caution">
    <text evidence="2">The sequence shown here is derived from an EMBL/GenBank/DDBJ whole genome shotgun (WGS) entry which is preliminary data.</text>
</comment>